<sequence length="264" mass="29019">MGLREDPLLRLGVALVLAALLVAAAAAAAALALRERSAPDRNAQRPAGKERPVAVVRPEGTAPWVEGAGSGVGEKTAPAVALRRGEATSPGGREPRRLPVSRERWPMPTEQELAAAAGPRRYRLPPGAILALTIEDIGLHRVPVWDTDARWALDSGVVHVPETSLPWSRTPERNVYLAGHRLGYPGTGSRLVFYRLGELERGDRVVLEDRRGRRYEYAVTQKFVVGPRDSWVMGRVRGRDMVTLQTCTPIPTFDRRLIVRADRV</sequence>
<keyword evidence="1" id="KW-0378">Hydrolase</keyword>
<reference evidence="4" key="1">
    <citation type="journal article" date="2019" name="Microbiol. Resour. Announc.">
        <title>Complete Genome Sequence of Rubrobacter xylanophilus Strain AA3-22, Isolated from Arima Onsen in Japan.</title>
        <authorList>
            <person name="Tomariguchi N."/>
            <person name="Miyazaki K."/>
        </authorList>
    </citation>
    <scope>NUCLEOTIDE SEQUENCE [LARGE SCALE GENOMIC DNA]</scope>
    <source>
        <strain evidence="4">AA3-22</strain>
    </source>
</reference>
<dbReference type="InterPro" id="IPR005754">
    <property type="entry name" value="Sortase"/>
</dbReference>
<dbReference type="OrthoDB" id="5242161at2"/>
<evidence type="ECO:0008006" key="6">
    <source>
        <dbReference type="Google" id="ProtNLM"/>
    </source>
</evidence>
<name>A0A510HIQ3_9ACTN</name>
<evidence type="ECO:0000256" key="2">
    <source>
        <dbReference type="PIRSR" id="PIRSR605754-1"/>
    </source>
</evidence>
<dbReference type="AlphaFoldDB" id="A0A510HIQ3"/>
<dbReference type="Gene3D" id="2.40.260.10">
    <property type="entry name" value="Sortase"/>
    <property type="match status" value="1"/>
</dbReference>
<feature type="compositionally biased region" description="Basic and acidic residues" evidence="3">
    <location>
        <begin position="37"/>
        <end position="52"/>
    </location>
</feature>
<dbReference type="Proteomes" id="UP000318065">
    <property type="component" value="Chromosome"/>
</dbReference>
<proteinExistence type="predicted"/>
<protein>
    <recommendedName>
        <fullName evidence="6">Peptidase C60, sortase A and B</fullName>
    </recommendedName>
</protein>
<dbReference type="InterPro" id="IPR042003">
    <property type="entry name" value="Sortase_E"/>
</dbReference>
<dbReference type="Pfam" id="PF04203">
    <property type="entry name" value="Sortase"/>
    <property type="match status" value="1"/>
</dbReference>
<evidence type="ECO:0000256" key="1">
    <source>
        <dbReference type="ARBA" id="ARBA00022801"/>
    </source>
</evidence>
<dbReference type="GO" id="GO:0016787">
    <property type="term" value="F:hydrolase activity"/>
    <property type="evidence" value="ECO:0007669"/>
    <property type="project" value="UniProtKB-KW"/>
</dbReference>
<feature type="active site" description="Acyl-thioester intermediate" evidence="2">
    <location>
        <position position="247"/>
    </location>
</feature>
<dbReference type="CDD" id="cd05830">
    <property type="entry name" value="Sortase_E"/>
    <property type="match status" value="1"/>
</dbReference>
<accession>A0A510HIQ3</accession>
<dbReference type="RefSeq" id="WP_143527905.1">
    <property type="nucleotide sequence ID" value="NZ_AP019791.1"/>
</dbReference>
<dbReference type="NCBIfam" id="TIGR01076">
    <property type="entry name" value="sortase_fam"/>
    <property type="match status" value="1"/>
</dbReference>
<gene>
    <name evidence="4" type="ORF">RxyAA322_17300</name>
</gene>
<dbReference type="SUPFAM" id="SSF63817">
    <property type="entry name" value="Sortase"/>
    <property type="match status" value="1"/>
</dbReference>
<evidence type="ECO:0000313" key="5">
    <source>
        <dbReference type="Proteomes" id="UP000318065"/>
    </source>
</evidence>
<organism evidence="4 5">
    <name type="scientific">Rubrobacter xylanophilus</name>
    <dbReference type="NCBI Taxonomy" id="49319"/>
    <lineage>
        <taxon>Bacteria</taxon>
        <taxon>Bacillati</taxon>
        <taxon>Actinomycetota</taxon>
        <taxon>Rubrobacteria</taxon>
        <taxon>Rubrobacterales</taxon>
        <taxon>Rubrobacteraceae</taxon>
        <taxon>Rubrobacter</taxon>
    </lineage>
</organism>
<feature type="active site" description="Proton donor/acceptor" evidence="2">
    <location>
        <position position="180"/>
    </location>
</feature>
<dbReference type="InterPro" id="IPR023365">
    <property type="entry name" value="Sortase_dom-sf"/>
</dbReference>
<keyword evidence="5" id="KW-1185">Reference proteome</keyword>
<evidence type="ECO:0000256" key="3">
    <source>
        <dbReference type="SAM" id="MobiDB-lite"/>
    </source>
</evidence>
<feature type="region of interest" description="Disordered" evidence="3">
    <location>
        <begin position="37"/>
        <end position="99"/>
    </location>
</feature>
<dbReference type="EMBL" id="AP019791">
    <property type="protein sequence ID" value="BBL79876.1"/>
    <property type="molecule type" value="Genomic_DNA"/>
</dbReference>
<evidence type="ECO:0000313" key="4">
    <source>
        <dbReference type="EMBL" id="BBL79876.1"/>
    </source>
</evidence>